<accession>A0ABR4Z0V2</accession>
<name>A0ABR4Z0V2_9MYCO</name>
<dbReference type="EMBL" id="JTLZ01000001">
    <property type="protein sequence ID" value="KHO28116.1"/>
    <property type="molecule type" value="Genomic_DNA"/>
</dbReference>
<reference evidence="1 2" key="1">
    <citation type="submission" date="2014-11" db="EMBL/GenBank/DDBJ databases">
        <title>Mycobacterium setense Manresensis Genome.</title>
        <authorList>
            <person name="Rech G."/>
            <person name="Sumoy L."/>
        </authorList>
    </citation>
    <scope>NUCLEOTIDE SEQUENCE [LARGE SCALE GENOMIC DNA]</scope>
    <source>
        <strain evidence="1 2">Manresensis</strain>
    </source>
</reference>
<evidence type="ECO:0000313" key="1">
    <source>
        <dbReference type="EMBL" id="KHO28116.1"/>
    </source>
</evidence>
<proteinExistence type="predicted"/>
<comment type="caution">
    <text evidence="1">The sequence shown here is derived from an EMBL/GenBank/DDBJ whole genome shotgun (WGS) entry which is preliminary data.</text>
</comment>
<sequence length="102" mass="9852">MGSELKVDPAGLRSAAAAETAVSEAVAALGLGQPLSAAAAAMPGLRSGAACGQVSPVVDGAANALGSDLGAHANKLGHAANVFEQVDDASARQLIDSARAMD</sequence>
<evidence type="ECO:0008006" key="3">
    <source>
        <dbReference type="Google" id="ProtNLM"/>
    </source>
</evidence>
<dbReference type="RefSeq" id="WP_039312886.1">
    <property type="nucleotide sequence ID" value="NZ_JTLZ01000001.1"/>
</dbReference>
<gene>
    <name evidence="1" type="ORF">QQ44_00665</name>
</gene>
<keyword evidence="2" id="KW-1185">Reference proteome</keyword>
<protein>
    <recommendedName>
        <fullName evidence="3">ESX-1 secretion-associated protein</fullName>
    </recommendedName>
</protein>
<dbReference type="Proteomes" id="UP000031004">
    <property type="component" value="Unassembled WGS sequence"/>
</dbReference>
<evidence type="ECO:0000313" key="2">
    <source>
        <dbReference type="Proteomes" id="UP000031004"/>
    </source>
</evidence>
<organism evidence="1 2">
    <name type="scientific">Mycolicibacterium setense</name>
    <dbReference type="NCBI Taxonomy" id="431269"/>
    <lineage>
        <taxon>Bacteria</taxon>
        <taxon>Bacillati</taxon>
        <taxon>Actinomycetota</taxon>
        <taxon>Actinomycetes</taxon>
        <taxon>Mycobacteriales</taxon>
        <taxon>Mycobacteriaceae</taxon>
        <taxon>Mycolicibacterium</taxon>
    </lineage>
</organism>